<comment type="similarity">
    <text evidence="1">Belongs to the peptidase C48 family.</text>
</comment>
<dbReference type="Gene3D" id="1.10.418.20">
    <property type="match status" value="1"/>
</dbReference>
<evidence type="ECO:0000313" key="8">
    <source>
        <dbReference type="EMBL" id="EAU31270.1"/>
    </source>
</evidence>
<sequence>MQKELDRRTPTDLSRKGKLTHGTERPSPKSAEDERRLFPGKYKEPKDGVPIIPGSYPNPKTKLKNLGFKPVDRISNNARDSGPVRAHGKQKQPRVDHLSPPYSDNTGMHGSERPSKRQRLNSSETHPARSPIIIIPSDDETGPPGMESSSMAGHSARRSSLSSQLSSQLSSRPRRMLESGPRLGSASEYREVEKSVQIPRTPSKASSKRRHFSTDDDTDEKFTKNAARERRSQPSTMDSSVKHVDDSEAPGLNGNVPKSPSREQAGTIYKQKESPDVGTNGRGGSPINRNISPSGQGHPMSPSRDRSKKSVKRPASDRGESSDELQGEVTVKPAPSKLAKERTGSASGGAQTDEARKKVIRIQSESPQPSTTEKMPRQKRDKLSKKKSKKGKGLRMFQATFFRKGHDSPRPPNGENIRLGVDTKNKMMKVYATPSVEAHTELDLNKIDHVKKGDESSRKISLYMSKSGTDDNRVDIELLSPEDKDSLISVLEKKLEAKVHGRPSDWMDSAFVKKGKQLASQPNGSKRPVESDVERSTDPTCGRVKRKRLADALKDYSAAPDREEGSPSDNELPPADPLPRASTHKGSPAPDDNQPPPLSKSADNAVTIPVKKYIPKTPATGRATRSMSRRAEPATVVLPLVYPRFGKKKAEVDIQDLDRLRESEFLNDNLIGFYIRFLEDHLDRRNKEVSKRVYFFNSYFFATLTNLPGKQKGINYEGVEKWTRNVNLFNYDYIVVPINENAHCHQDSDPGKEESARQRLASMSLSDKDLPRHGDLEAQPAETDWPAQEENLTSSPAKFSSPLPKARAARRVDSKNSRGLKASPRKPLRKSKRRPPGDVHQPAIITFDSLNLTRAPTIRALREYLRAEARSKQGLEINKTLIEGMKAREIPLQPNYSDCGLYLLAYVEKFVQDPDNFIRKLLKDEMKEKADWPRLRPGLLRARLRNFLDDLYDEQMQLSPQEASEQALMVDRQPITYLLGTLEHDAEGKDDEVEAQKSPLLSAIQAPVKSDDGRVEKATPSREPSESPKNSRDCALEPEHTNAEEAMTHGTEDKPSEIRQTPELDKHALDQADEVVEVPDSQDQNHLPVPPPSPPKVLIKYRATARREPQQQEDSKHRANNDACSSKNQPEEIPETDTECPPKSRIEVQIIGSPSSPNTRSAAKRSPKSSKNKSKHAAE</sequence>
<dbReference type="OrthoDB" id="442460at2759"/>
<dbReference type="PROSITE" id="PS50600">
    <property type="entry name" value="ULP_PROTEASE"/>
    <property type="match status" value="1"/>
</dbReference>
<feature type="region of interest" description="Disordered" evidence="6">
    <location>
        <begin position="498"/>
        <end position="611"/>
    </location>
</feature>
<dbReference type="STRING" id="341663.Q0CDY7"/>
<dbReference type="GO" id="GO:0016926">
    <property type="term" value="P:protein desumoylation"/>
    <property type="evidence" value="ECO:0007669"/>
    <property type="project" value="TreeGrafter"/>
</dbReference>
<dbReference type="GO" id="GO:0005737">
    <property type="term" value="C:cytoplasm"/>
    <property type="evidence" value="ECO:0007669"/>
    <property type="project" value="TreeGrafter"/>
</dbReference>
<feature type="compositionally biased region" description="Polar residues" evidence="6">
    <location>
        <begin position="363"/>
        <end position="373"/>
    </location>
</feature>
<feature type="region of interest" description="Disordered" evidence="6">
    <location>
        <begin position="989"/>
        <end position="1179"/>
    </location>
</feature>
<feature type="compositionally biased region" description="Basic and acidic residues" evidence="6">
    <location>
        <begin position="1"/>
        <end position="47"/>
    </location>
</feature>
<name>Q0CDY7_ASPTN</name>
<feature type="domain" description="Ubiquitin-like protease family profile" evidence="7">
    <location>
        <begin position="650"/>
        <end position="910"/>
    </location>
</feature>
<dbReference type="Pfam" id="PF02902">
    <property type="entry name" value="Peptidase_C48"/>
    <property type="match status" value="2"/>
</dbReference>
<reference evidence="9" key="1">
    <citation type="submission" date="2005-09" db="EMBL/GenBank/DDBJ databases">
        <title>Annotation of the Aspergillus terreus NIH2624 genome.</title>
        <authorList>
            <person name="Birren B.W."/>
            <person name="Lander E.S."/>
            <person name="Galagan J.E."/>
            <person name="Nusbaum C."/>
            <person name="Devon K."/>
            <person name="Henn M."/>
            <person name="Ma L.-J."/>
            <person name="Jaffe D.B."/>
            <person name="Butler J."/>
            <person name="Alvarez P."/>
            <person name="Gnerre S."/>
            <person name="Grabherr M."/>
            <person name="Kleber M."/>
            <person name="Mauceli E.W."/>
            <person name="Brockman W."/>
            <person name="Rounsley S."/>
            <person name="Young S.K."/>
            <person name="LaButti K."/>
            <person name="Pushparaj V."/>
            <person name="DeCaprio D."/>
            <person name="Crawford M."/>
            <person name="Koehrsen M."/>
            <person name="Engels R."/>
            <person name="Montgomery P."/>
            <person name="Pearson M."/>
            <person name="Howarth C."/>
            <person name="Larson L."/>
            <person name="Luoma S."/>
            <person name="White J."/>
            <person name="Alvarado L."/>
            <person name="Kodira C.D."/>
            <person name="Zeng Q."/>
            <person name="Oleary S."/>
            <person name="Yandava C."/>
            <person name="Denning D.W."/>
            <person name="Nierman W.C."/>
            <person name="Milne T."/>
            <person name="Madden K."/>
        </authorList>
    </citation>
    <scope>NUCLEOTIDE SEQUENCE [LARGE SCALE GENOMIC DNA]</scope>
    <source>
        <strain evidence="9">NIH 2624 / FGSC A1156</strain>
    </source>
</reference>
<evidence type="ECO:0000256" key="3">
    <source>
        <dbReference type="ARBA" id="ARBA00022670"/>
    </source>
</evidence>
<feature type="compositionally biased region" description="Basic residues" evidence="6">
    <location>
        <begin position="377"/>
        <end position="393"/>
    </location>
</feature>
<organism evidence="8 9">
    <name type="scientific">Aspergillus terreus (strain NIH 2624 / FGSC A1156)</name>
    <dbReference type="NCBI Taxonomy" id="341663"/>
    <lineage>
        <taxon>Eukaryota</taxon>
        <taxon>Fungi</taxon>
        <taxon>Dikarya</taxon>
        <taxon>Ascomycota</taxon>
        <taxon>Pezizomycotina</taxon>
        <taxon>Eurotiomycetes</taxon>
        <taxon>Eurotiomycetidae</taxon>
        <taxon>Eurotiales</taxon>
        <taxon>Aspergillaceae</taxon>
        <taxon>Aspergillus</taxon>
        <taxon>Aspergillus subgen. Circumdati</taxon>
    </lineage>
</organism>
<evidence type="ECO:0000256" key="1">
    <source>
        <dbReference type="ARBA" id="ARBA00005234"/>
    </source>
</evidence>
<dbReference type="PANTHER" id="PTHR46896">
    <property type="entry name" value="SENTRIN-SPECIFIC PROTEASE"/>
    <property type="match status" value="1"/>
</dbReference>
<dbReference type="GO" id="GO:0070139">
    <property type="term" value="F:SUMO-specific endopeptidase activity"/>
    <property type="evidence" value="ECO:0007669"/>
    <property type="project" value="TreeGrafter"/>
</dbReference>
<evidence type="ECO:0000256" key="5">
    <source>
        <dbReference type="ARBA" id="ARBA00022801"/>
    </source>
</evidence>
<keyword evidence="5" id="KW-0378">Hydrolase</keyword>
<evidence type="ECO:0000256" key="2">
    <source>
        <dbReference type="ARBA" id="ARBA00022553"/>
    </source>
</evidence>
<dbReference type="Proteomes" id="UP000007963">
    <property type="component" value="Unassembled WGS sequence"/>
</dbReference>
<dbReference type="GO" id="GO:0006508">
    <property type="term" value="P:proteolysis"/>
    <property type="evidence" value="ECO:0007669"/>
    <property type="project" value="UniProtKB-KW"/>
</dbReference>
<feature type="compositionally biased region" description="Basic and acidic residues" evidence="6">
    <location>
        <begin position="220"/>
        <end position="232"/>
    </location>
</feature>
<dbReference type="PANTHER" id="PTHR46896:SF3">
    <property type="entry name" value="FI06413P-RELATED"/>
    <property type="match status" value="1"/>
</dbReference>
<feature type="region of interest" description="Disordered" evidence="6">
    <location>
        <begin position="1"/>
        <end position="395"/>
    </location>
</feature>
<feature type="compositionally biased region" description="Basic and acidic residues" evidence="6">
    <location>
        <begin position="743"/>
        <end position="757"/>
    </location>
</feature>
<dbReference type="eggNOG" id="KOG0779">
    <property type="taxonomic scope" value="Eukaryota"/>
</dbReference>
<dbReference type="RefSeq" id="XP_001216718.1">
    <property type="nucleotide sequence ID" value="XM_001216718.1"/>
</dbReference>
<gene>
    <name evidence="8" type="ORF">ATEG_08097</name>
</gene>
<feature type="compositionally biased region" description="Basic and acidic residues" evidence="6">
    <location>
        <begin position="1009"/>
        <end position="1070"/>
    </location>
</feature>
<feature type="compositionally biased region" description="Basic and acidic residues" evidence="6">
    <location>
        <begin position="527"/>
        <end position="537"/>
    </location>
</feature>
<proteinExistence type="inferred from homology"/>
<evidence type="ECO:0000313" key="9">
    <source>
        <dbReference type="Proteomes" id="UP000007963"/>
    </source>
</evidence>
<dbReference type="EMBL" id="CH476605">
    <property type="protein sequence ID" value="EAU31270.1"/>
    <property type="molecule type" value="Genomic_DNA"/>
</dbReference>
<accession>Q0CDY7</accession>
<evidence type="ECO:0000256" key="4">
    <source>
        <dbReference type="ARBA" id="ARBA00022786"/>
    </source>
</evidence>
<dbReference type="AlphaFoldDB" id="Q0CDY7"/>
<keyword evidence="3" id="KW-0645">Protease</keyword>
<feature type="compositionally biased region" description="Basic residues" evidence="6">
    <location>
        <begin position="1162"/>
        <end position="1179"/>
    </location>
</feature>
<evidence type="ECO:0000256" key="6">
    <source>
        <dbReference type="SAM" id="MobiDB-lite"/>
    </source>
</evidence>
<protein>
    <recommendedName>
        <fullName evidence="7">Ubiquitin-like protease family profile domain-containing protein</fullName>
    </recommendedName>
</protein>
<feature type="compositionally biased region" description="Basic residues" evidence="6">
    <location>
        <begin position="823"/>
        <end position="834"/>
    </location>
</feature>
<feature type="compositionally biased region" description="Low complexity" evidence="6">
    <location>
        <begin position="158"/>
        <end position="171"/>
    </location>
</feature>
<evidence type="ECO:0000259" key="7">
    <source>
        <dbReference type="PROSITE" id="PS50600"/>
    </source>
</evidence>
<dbReference type="HOGENOM" id="CLU_007167_1_0_1"/>
<dbReference type="InterPro" id="IPR003653">
    <property type="entry name" value="Peptidase_C48_C"/>
</dbReference>
<feature type="region of interest" description="Disordered" evidence="6">
    <location>
        <begin position="743"/>
        <end position="842"/>
    </location>
</feature>
<feature type="compositionally biased region" description="Basic and acidic residues" evidence="6">
    <location>
        <begin position="1105"/>
        <end position="1120"/>
    </location>
</feature>
<feature type="compositionally biased region" description="Basic and acidic residues" evidence="6">
    <location>
        <begin position="766"/>
        <end position="776"/>
    </location>
</feature>
<dbReference type="InterPro" id="IPR051947">
    <property type="entry name" value="Sentrin-specific_protease"/>
</dbReference>
<keyword evidence="2" id="KW-0597">Phosphoprotein</keyword>
<dbReference type="InterPro" id="IPR038765">
    <property type="entry name" value="Papain-like_cys_pep_sf"/>
</dbReference>
<keyword evidence="4" id="KW-0833">Ubl conjugation pathway</keyword>
<dbReference type="GeneID" id="4353139"/>
<dbReference type="GO" id="GO:0005634">
    <property type="term" value="C:nucleus"/>
    <property type="evidence" value="ECO:0007669"/>
    <property type="project" value="TreeGrafter"/>
</dbReference>
<dbReference type="SUPFAM" id="SSF54001">
    <property type="entry name" value="Cysteine proteinases"/>
    <property type="match status" value="1"/>
</dbReference>
<dbReference type="OMA" id="ESAHWYV"/>
<dbReference type="VEuPathDB" id="FungiDB:ATEG_08097"/>
<dbReference type="Gene3D" id="3.40.395.10">
    <property type="entry name" value="Adenoviral Proteinase, Chain A"/>
    <property type="match status" value="1"/>
</dbReference>
<feature type="compositionally biased region" description="Basic and acidic residues" evidence="6">
    <location>
        <begin position="549"/>
        <end position="565"/>
    </location>
</feature>